<gene>
    <name evidence="1" type="ORF">Prudu_002080</name>
</gene>
<name>A0A4Y1QPY3_PRUDU</name>
<proteinExistence type="predicted"/>
<accession>A0A4Y1QPY3</accession>
<organism evidence="1">
    <name type="scientific">Prunus dulcis</name>
    <name type="common">Almond</name>
    <name type="synonym">Amygdalus dulcis</name>
    <dbReference type="NCBI Taxonomy" id="3755"/>
    <lineage>
        <taxon>Eukaryota</taxon>
        <taxon>Viridiplantae</taxon>
        <taxon>Streptophyta</taxon>
        <taxon>Embryophyta</taxon>
        <taxon>Tracheophyta</taxon>
        <taxon>Spermatophyta</taxon>
        <taxon>Magnoliopsida</taxon>
        <taxon>eudicotyledons</taxon>
        <taxon>Gunneridae</taxon>
        <taxon>Pentapetalae</taxon>
        <taxon>rosids</taxon>
        <taxon>fabids</taxon>
        <taxon>Rosales</taxon>
        <taxon>Rosaceae</taxon>
        <taxon>Amygdaloideae</taxon>
        <taxon>Amygdaleae</taxon>
        <taxon>Prunus</taxon>
    </lineage>
</organism>
<protein>
    <submittedName>
        <fullName evidence="1">F-box family protein</fullName>
    </submittedName>
</protein>
<evidence type="ECO:0000313" key="1">
    <source>
        <dbReference type="EMBL" id="BBG93925.1"/>
    </source>
</evidence>
<reference evidence="1" key="1">
    <citation type="journal article" date="2019" name="Science">
        <title>Mutation of a bHLH transcription factor allowed almond domestication.</title>
        <authorList>
            <person name="Sanchez-Perez R."/>
            <person name="Pavan S."/>
            <person name="Mazzeo R."/>
            <person name="Moldovan C."/>
            <person name="Aiese Cigliano R."/>
            <person name="Del Cueto J."/>
            <person name="Ricciardi F."/>
            <person name="Lotti C."/>
            <person name="Ricciardi L."/>
            <person name="Dicenta F."/>
            <person name="Lopez-Marques R.L."/>
            <person name="Lindberg Moller B."/>
        </authorList>
    </citation>
    <scope>NUCLEOTIDE SEQUENCE</scope>
</reference>
<dbReference type="EMBL" id="AP019297">
    <property type="protein sequence ID" value="BBG93925.1"/>
    <property type="molecule type" value="Genomic_DNA"/>
</dbReference>
<sequence length="78" mass="8307">MKASGLISTSWFDSFKGKDGRAGLVLRCLHLEALTFLQSHLPRPSVLINLHLNSSPSATRLALASDLSSKRLGAAFGA</sequence>
<dbReference type="AlphaFoldDB" id="A0A4Y1QPY3"/>